<keyword evidence="5" id="KW-1185">Reference proteome</keyword>
<gene>
    <name evidence="4" type="ORF">C8Q69DRAFT_103959</name>
</gene>
<feature type="region of interest" description="Disordered" evidence="2">
    <location>
        <begin position="314"/>
        <end position="380"/>
    </location>
</feature>
<evidence type="ECO:0000313" key="5">
    <source>
        <dbReference type="Proteomes" id="UP000283841"/>
    </source>
</evidence>
<evidence type="ECO:0000313" key="4">
    <source>
        <dbReference type="EMBL" id="RWQ92128.1"/>
    </source>
</evidence>
<sequence length="469" mass="47988">MKFNAFSSRVAAVCVLFAAVEASGHNHGHIHSRRHQHVSAQQKDQVEKRAVTCDFPTDEGLVAVTPSEQNAGWAMAPDRPCKAGQWCPYACPSGMVSMQWNPEVTSYTYPGSMDGGLYCDHNGNLQKGFPDRPLCEPGTGTVSVQNKCSSGGVSFCQTVMPGLEDMIIPTWVEGTANLAVPGSTFFAETAAHYYINPPGVSPTDACVWGDSSKAIGNWAPFVAGANTESDGRTYVKLGWNPIYTNAYSNQVPEFGMEIVCDGDGCEGLPCKFDPASNGFNEMTGDYTIGDGGAAFCVVTVPSGKKANIVVFEGSGSDSASTTSSSSSVAPTSTSKSSSSKATTTSSASSTSSPASSTTSSDASASGASSKKGSHHASATSSGGSIASASASFSYAPHVFIETGSSNNTMPSQTSSMTTMTTMTSAASTASSTASAKASATSTSSAASSNAVSFMGFIVTVFVAGLLSSA</sequence>
<dbReference type="AlphaFoldDB" id="A0A443HJU5"/>
<dbReference type="STRING" id="264951.A0A443HJU5"/>
<evidence type="ECO:0000256" key="2">
    <source>
        <dbReference type="SAM" id="MobiDB-lite"/>
    </source>
</evidence>
<feature type="region of interest" description="Disordered" evidence="2">
    <location>
        <begin position="403"/>
        <end position="422"/>
    </location>
</feature>
<dbReference type="EMBL" id="RCNU01000014">
    <property type="protein sequence ID" value="RWQ92128.1"/>
    <property type="molecule type" value="Genomic_DNA"/>
</dbReference>
<dbReference type="Proteomes" id="UP000283841">
    <property type="component" value="Unassembled WGS sequence"/>
</dbReference>
<protein>
    <submittedName>
        <fullName evidence="4">Putative SUN domain protein</fullName>
    </submittedName>
</protein>
<dbReference type="Pfam" id="PF03856">
    <property type="entry name" value="SUN"/>
    <property type="match status" value="1"/>
</dbReference>
<dbReference type="InterPro" id="IPR053088">
    <property type="entry name" value="Beta-glucosidase/SUN-like"/>
</dbReference>
<dbReference type="PANTHER" id="PTHR31654">
    <property type="entry name" value="SECRETED BETA-GLUCOSIDASE ADG3-RELATED"/>
    <property type="match status" value="1"/>
</dbReference>
<dbReference type="PANTHER" id="PTHR31654:SF0">
    <property type="entry name" value="SECRETED BETA-GLUCOSIDASE ADG3-RELATED"/>
    <property type="match status" value="1"/>
</dbReference>
<comment type="similarity">
    <text evidence="1">Belongs to the SUN family.</text>
</comment>
<dbReference type="InterPro" id="IPR005556">
    <property type="entry name" value="SUN"/>
</dbReference>
<feature type="compositionally biased region" description="Low complexity" evidence="2">
    <location>
        <begin position="404"/>
        <end position="422"/>
    </location>
</feature>
<name>A0A443HJU5_BYSSP</name>
<proteinExistence type="inferred from homology"/>
<comment type="caution">
    <text evidence="4">The sequence shown here is derived from an EMBL/GenBank/DDBJ whole genome shotgun (WGS) entry which is preliminary data.</text>
</comment>
<dbReference type="GeneID" id="39594321"/>
<accession>A0A443HJU5</accession>
<evidence type="ECO:0000256" key="3">
    <source>
        <dbReference type="SAM" id="SignalP"/>
    </source>
</evidence>
<dbReference type="RefSeq" id="XP_028481773.1">
    <property type="nucleotide sequence ID" value="XM_028625044.1"/>
</dbReference>
<keyword evidence="3" id="KW-0732">Signal</keyword>
<feature type="signal peptide" evidence="3">
    <location>
        <begin position="1"/>
        <end position="22"/>
    </location>
</feature>
<dbReference type="VEuPathDB" id="FungiDB:C8Q69DRAFT_103959"/>
<feature type="chain" id="PRO_5019566175" evidence="3">
    <location>
        <begin position="23"/>
        <end position="469"/>
    </location>
</feature>
<organism evidence="4 5">
    <name type="scientific">Byssochlamys spectabilis</name>
    <name type="common">Paecilomyces variotii</name>
    <dbReference type="NCBI Taxonomy" id="264951"/>
    <lineage>
        <taxon>Eukaryota</taxon>
        <taxon>Fungi</taxon>
        <taxon>Dikarya</taxon>
        <taxon>Ascomycota</taxon>
        <taxon>Pezizomycotina</taxon>
        <taxon>Eurotiomycetes</taxon>
        <taxon>Eurotiomycetidae</taxon>
        <taxon>Eurotiales</taxon>
        <taxon>Thermoascaceae</taxon>
        <taxon>Paecilomyces</taxon>
    </lineage>
</organism>
<reference evidence="4 5" key="1">
    <citation type="journal article" date="2018" name="Front. Microbiol.">
        <title>Genomic and genetic insights into a cosmopolitan fungus, Paecilomyces variotii (Eurotiales).</title>
        <authorList>
            <person name="Urquhart A.S."/>
            <person name="Mondo S.J."/>
            <person name="Makela M.R."/>
            <person name="Hane J.K."/>
            <person name="Wiebenga A."/>
            <person name="He G."/>
            <person name="Mihaltcheva S."/>
            <person name="Pangilinan J."/>
            <person name="Lipzen A."/>
            <person name="Barry K."/>
            <person name="de Vries R.P."/>
            <person name="Grigoriev I.V."/>
            <person name="Idnurm A."/>
        </authorList>
    </citation>
    <scope>NUCLEOTIDE SEQUENCE [LARGE SCALE GENOMIC DNA]</scope>
    <source>
        <strain evidence="4 5">CBS 101075</strain>
    </source>
</reference>
<evidence type="ECO:0000256" key="1">
    <source>
        <dbReference type="ARBA" id="ARBA00010579"/>
    </source>
</evidence>